<keyword evidence="2" id="KW-1185">Reference proteome</keyword>
<dbReference type="Proteomes" id="UP001623660">
    <property type="component" value="Unassembled WGS sequence"/>
</dbReference>
<dbReference type="EMBL" id="JBJHZX010000011">
    <property type="protein sequence ID" value="MFL0195710.1"/>
    <property type="molecule type" value="Genomic_DNA"/>
</dbReference>
<sequence length="82" mass="9523">MAKVVCNASPMIGLSIIGIGKVDLLWKIFDEVFIPEEVYNEVVSNNKYSNYGEHEIKEALNNGNIKLYKVKHKNFYKRIKLY</sequence>
<name>A0ABW8SIA1_9CLOT</name>
<reference evidence="1 2" key="1">
    <citation type="submission" date="2024-11" db="EMBL/GenBank/DDBJ databases">
        <authorList>
            <person name="Heng Y.C."/>
            <person name="Lim A.C.H."/>
            <person name="Lee J.K.Y."/>
            <person name="Kittelmann S."/>
        </authorList>
    </citation>
    <scope>NUCLEOTIDE SEQUENCE [LARGE SCALE GENOMIC DNA]</scope>
    <source>
        <strain evidence="1 2">WILCCON 0269</strain>
    </source>
</reference>
<evidence type="ECO:0000313" key="2">
    <source>
        <dbReference type="Proteomes" id="UP001623660"/>
    </source>
</evidence>
<gene>
    <name evidence="1" type="ORF">ACJDU8_09070</name>
</gene>
<proteinExistence type="predicted"/>
<evidence type="ECO:0000313" key="1">
    <source>
        <dbReference type="EMBL" id="MFL0195710.1"/>
    </source>
</evidence>
<dbReference type="InterPro" id="IPR021799">
    <property type="entry name" value="PIN-like_prokaryotic"/>
</dbReference>
<protein>
    <recommendedName>
        <fullName evidence="3">DUF3368 domain-containing protein</fullName>
    </recommendedName>
</protein>
<dbReference type="RefSeq" id="WP_406791827.1">
    <property type="nucleotide sequence ID" value="NZ_JBJHZX010000011.1"/>
</dbReference>
<evidence type="ECO:0008006" key="3">
    <source>
        <dbReference type="Google" id="ProtNLM"/>
    </source>
</evidence>
<dbReference type="Pfam" id="PF11848">
    <property type="entry name" value="DUF3368"/>
    <property type="match status" value="1"/>
</dbReference>
<organism evidence="1 2">
    <name type="scientific">Candidatus Clostridium eludens</name>
    <dbReference type="NCBI Taxonomy" id="3381663"/>
    <lineage>
        <taxon>Bacteria</taxon>
        <taxon>Bacillati</taxon>
        <taxon>Bacillota</taxon>
        <taxon>Clostridia</taxon>
        <taxon>Eubacteriales</taxon>
        <taxon>Clostridiaceae</taxon>
        <taxon>Clostridium</taxon>
    </lineage>
</organism>
<accession>A0ABW8SIA1</accession>
<comment type="caution">
    <text evidence="1">The sequence shown here is derived from an EMBL/GenBank/DDBJ whole genome shotgun (WGS) entry which is preliminary data.</text>
</comment>